<dbReference type="Pfam" id="PF15979">
    <property type="entry name" value="Glyco_hydro_115"/>
    <property type="match status" value="1"/>
</dbReference>
<dbReference type="GO" id="GO:0005975">
    <property type="term" value="P:carbohydrate metabolic process"/>
    <property type="evidence" value="ECO:0007669"/>
    <property type="project" value="UniProtKB-ARBA"/>
</dbReference>
<dbReference type="InterPro" id="IPR041437">
    <property type="entry name" value="GH115_C"/>
</dbReference>
<dbReference type="Pfam" id="PF17829">
    <property type="entry name" value="GH115_C"/>
    <property type="match status" value="1"/>
</dbReference>
<keyword evidence="2" id="KW-0812">Transmembrane</keyword>
<sequence length="1015" mass="114891">MSVIKSRIFSQMISIRHSKTSPYRIVIRHKGIIMILFCIGLLISGVGLKKGYGQIELSNAAGERQNLHGFLLSEAEILTDVHDKSAIGTYKHLFSEDVERVTGKFPKQLNEPSKADYLIIAGTIDGNQWIQQLIKSGRINVDSLKGQWERYGMFMVDHPFKDVKQALVIAGSDRRAVAYGLFTISEKIGISPWYFWADVPVKKQPVIALKIKDYISIKPTVKYRGLFINDEDWGLRPWASKTYDPVHNIGPKTYKAVFELLLRLKANYLCPAMHPGSSAFNKYPENKVIADSFGIVMGSTHPEPLLFNNASEWDTKTMGEWDYKTNRAGILKILDKRVSENAPYENVWTLALRGLHDKEMQGDYSMAERVKLVDQALKDQRSLLEKHIDTPMEDIPQIFVPYKEVLAIYNAGLKVPGEVTLVWPDDNFGYLKQLSNETERKRPGGSGVYYHASYLGMPHDYLWIASTPPNLMYEELHKAYLTGATRYWLLNAGDIKSVEAPVTQFLSMAYAIDSFSFDNSPIFQASWLAKIYGKKYYKSLQEITRSYNQLAFSKKPEAMAWGFEWNSNKHQREIATETEYSFDNYEEAENRIQQYLDIQNKAKTIYDQLSEEFRPSFYELVLYPVIGASLMNRMWLIAQQQRHAYYNGNSSANSLKKQVDVIYDSLQLMTKNYNQLLGGKWNHVISMVNGVTASYFEKPKLYSLDLPALGVIKVKAEGAGNVGVDGSFNILPIFEQLSGKQHYFDIYNTGSQPLEWAVKTSNPWIVVNMKSGKVNEAERVSVDIDWHKLQKPGRYTGYIDLVTKAGQQRLLVAAQVNDNSCDSLKGLYVEQNGVVVIPANGYTRKSETRGVKMQLIPDLGYRGTDTAVMMGSPILPVINPKYTNAPNLQYDFYCFHRGMVKVYTYVLPTFPLSSNRDFGFHEVSTVQTTYGVSIDEGAVDYPSSSAPEYSQDWATHVQRNAAVNVSTLYIDKPGKHTLKIITGDPGIIIQKVVIDLGGLKPSYEGPRPTIVNCPD</sequence>
<dbReference type="Proteomes" id="UP000199041">
    <property type="component" value="Unassembled WGS sequence"/>
</dbReference>
<keyword evidence="2" id="KW-1133">Transmembrane helix</keyword>
<dbReference type="STRING" id="551991.SAMN05192529_11539"/>
<dbReference type="InterPro" id="IPR029018">
    <property type="entry name" value="Hex-like_dom2"/>
</dbReference>
<dbReference type="Gene3D" id="3.20.20.520">
    <property type="entry name" value="Glycosyl hydrolase family 115"/>
    <property type="match status" value="1"/>
</dbReference>
<evidence type="ECO:0000313" key="5">
    <source>
        <dbReference type="Proteomes" id="UP000199041"/>
    </source>
</evidence>
<evidence type="ECO:0000313" key="4">
    <source>
        <dbReference type="EMBL" id="SEA36363.1"/>
    </source>
</evidence>
<accession>A0A1H4AK51</accession>
<keyword evidence="1 4" id="KW-0378">Hydrolase</keyword>
<dbReference type="PANTHER" id="PTHR37842:SF2">
    <property type="entry name" value="GYLCOSYL HYDROLASE 115 C-TERMINAL DOMAIN-CONTAINING PROTEIN"/>
    <property type="match status" value="1"/>
</dbReference>
<proteinExistence type="predicted"/>
<reference evidence="4 5" key="1">
    <citation type="submission" date="2016-10" db="EMBL/GenBank/DDBJ databases">
        <authorList>
            <person name="de Groot N.N."/>
        </authorList>
    </citation>
    <scope>NUCLEOTIDE SEQUENCE [LARGE SCALE GENOMIC DNA]</scope>
    <source>
        <strain evidence="4 5">Vu-144</strain>
    </source>
</reference>
<dbReference type="Gene3D" id="2.60.120.1620">
    <property type="match status" value="1"/>
</dbReference>
<dbReference type="AlphaFoldDB" id="A0A1H4AK51"/>
<dbReference type="Gene3D" id="1.20.58.2150">
    <property type="match status" value="1"/>
</dbReference>
<evidence type="ECO:0000259" key="3">
    <source>
        <dbReference type="Pfam" id="PF17829"/>
    </source>
</evidence>
<gene>
    <name evidence="4" type="ORF">SAMN05192529_11539</name>
</gene>
<keyword evidence="5" id="KW-1185">Reference proteome</keyword>
<evidence type="ECO:0000256" key="1">
    <source>
        <dbReference type="ARBA" id="ARBA00022801"/>
    </source>
</evidence>
<evidence type="ECO:0000256" key="2">
    <source>
        <dbReference type="SAM" id="Phobius"/>
    </source>
</evidence>
<feature type="domain" description="Gylcosyl hydrolase 115 C-terminal" evidence="3">
    <location>
        <begin position="828"/>
        <end position="1007"/>
    </location>
</feature>
<dbReference type="Gene3D" id="3.30.379.10">
    <property type="entry name" value="Chitobiase/beta-hexosaminidase domain 2-like"/>
    <property type="match status" value="1"/>
</dbReference>
<dbReference type="EMBL" id="FNQY01000015">
    <property type="protein sequence ID" value="SEA36363.1"/>
    <property type="molecule type" value="Genomic_DNA"/>
</dbReference>
<keyword evidence="2" id="KW-0472">Membrane</keyword>
<protein>
    <submittedName>
        <fullName evidence="4">Glycosyl hydrolase family 115</fullName>
    </submittedName>
</protein>
<dbReference type="GO" id="GO:0016787">
    <property type="term" value="F:hydrolase activity"/>
    <property type="evidence" value="ECO:0007669"/>
    <property type="project" value="UniProtKB-KW"/>
</dbReference>
<feature type="transmembrane region" description="Helical" evidence="2">
    <location>
        <begin position="31"/>
        <end position="48"/>
    </location>
</feature>
<dbReference type="InterPro" id="IPR031924">
    <property type="entry name" value="GH115"/>
</dbReference>
<organism evidence="4 5">
    <name type="scientific">Arachidicoccus rhizosphaerae</name>
    <dbReference type="NCBI Taxonomy" id="551991"/>
    <lineage>
        <taxon>Bacteria</taxon>
        <taxon>Pseudomonadati</taxon>
        <taxon>Bacteroidota</taxon>
        <taxon>Chitinophagia</taxon>
        <taxon>Chitinophagales</taxon>
        <taxon>Chitinophagaceae</taxon>
        <taxon>Arachidicoccus</taxon>
    </lineage>
</organism>
<dbReference type="InterPro" id="IPR042301">
    <property type="entry name" value="GH115_sf"/>
</dbReference>
<dbReference type="PANTHER" id="PTHR37842">
    <property type="match status" value="1"/>
</dbReference>
<name>A0A1H4AK51_9BACT</name>